<organism evidence="1 2">
    <name type="scientific">Lasius platythorax</name>
    <dbReference type="NCBI Taxonomy" id="488582"/>
    <lineage>
        <taxon>Eukaryota</taxon>
        <taxon>Metazoa</taxon>
        <taxon>Ecdysozoa</taxon>
        <taxon>Arthropoda</taxon>
        <taxon>Hexapoda</taxon>
        <taxon>Insecta</taxon>
        <taxon>Pterygota</taxon>
        <taxon>Neoptera</taxon>
        <taxon>Endopterygota</taxon>
        <taxon>Hymenoptera</taxon>
        <taxon>Apocrita</taxon>
        <taxon>Aculeata</taxon>
        <taxon>Formicoidea</taxon>
        <taxon>Formicidae</taxon>
        <taxon>Formicinae</taxon>
        <taxon>Lasius</taxon>
        <taxon>Lasius</taxon>
    </lineage>
</organism>
<proteinExistence type="predicted"/>
<dbReference type="AlphaFoldDB" id="A0AAV2P9U0"/>
<keyword evidence="2" id="KW-1185">Reference proteome</keyword>
<evidence type="ECO:0000313" key="1">
    <source>
        <dbReference type="EMBL" id="CAL1688348.1"/>
    </source>
</evidence>
<dbReference type="EMBL" id="OZ034831">
    <property type="protein sequence ID" value="CAL1688348.1"/>
    <property type="molecule type" value="Genomic_DNA"/>
</dbReference>
<name>A0AAV2P9U0_9HYME</name>
<sequence length="73" mass="7871">MIKISVVLLHDDGKTNLPISDASDAYQHDISDIDLRKDESRSTVVRCMVGNANEASNGDNAVVHSAVVCDESQ</sequence>
<protein>
    <submittedName>
        <fullName evidence="1">Uncharacterized protein</fullName>
    </submittedName>
</protein>
<reference evidence="1" key="1">
    <citation type="submission" date="2024-04" db="EMBL/GenBank/DDBJ databases">
        <authorList>
            <consortium name="Molecular Ecology Group"/>
        </authorList>
    </citation>
    <scope>NUCLEOTIDE SEQUENCE</scope>
</reference>
<accession>A0AAV2P9U0</accession>
<dbReference type="Proteomes" id="UP001497644">
    <property type="component" value="Chromosome 8"/>
</dbReference>
<gene>
    <name evidence="1" type="ORF">LPLAT_LOCUS13426</name>
</gene>
<evidence type="ECO:0000313" key="2">
    <source>
        <dbReference type="Proteomes" id="UP001497644"/>
    </source>
</evidence>